<feature type="domain" description="Translocation and assembly module TamB C-terminal" evidence="7">
    <location>
        <begin position="827"/>
        <end position="1178"/>
    </location>
</feature>
<keyword evidence="2" id="KW-0812">Transmembrane</keyword>
<name>A0ABU0VU10_9RHOB</name>
<dbReference type="Pfam" id="PF04357">
    <property type="entry name" value="TamB"/>
    <property type="match status" value="1"/>
</dbReference>
<dbReference type="EMBL" id="JAVDBT010000002">
    <property type="protein sequence ID" value="MDQ2065138.1"/>
    <property type="molecule type" value="Genomic_DNA"/>
</dbReference>
<keyword evidence="6" id="KW-0732">Signal</keyword>
<dbReference type="InterPro" id="IPR007452">
    <property type="entry name" value="TamB_C"/>
</dbReference>
<keyword evidence="9" id="KW-1185">Reference proteome</keyword>
<dbReference type="RefSeq" id="WP_306678833.1">
    <property type="nucleotide sequence ID" value="NZ_JAVDBT010000002.1"/>
</dbReference>
<feature type="compositionally biased region" description="Low complexity" evidence="5">
    <location>
        <begin position="929"/>
        <end position="942"/>
    </location>
</feature>
<evidence type="ECO:0000256" key="6">
    <source>
        <dbReference type="SAM" id="SignalP"/>
    </source>
</evidence>
<feature type="signal peptide" evidence="6">
    <location>
        <begin position="1"/>
        <end position="24"/>
    </location>
</feature>
<sequence>MRRFTPSLALATALALPSAAPAHAQEDDRSFLTAFLEDNLSGAGRKVTITGFEGALSSQARIAKLQIADDLGTWVTLEQVVLDWSRSSLLSGAVVVNELTAQTITLDRMPVTPDDNLPSPEATPFALPDLPVSVDIGKVRADRIVVAPAVLGEAVTGHLDAALQLAGGEGKGGLTLERTDGKASRILLEGSYSNATGVLDLNISAQEEADGIAVKLLDLPGLPAVDLSIKGQGKLSDFAADVRLSSDGTERLVGPVTVKTTESGGTQFAAKLAGDLAPLFLPEYSEFLGDAVALEVVGTREASGAMALEQLRMQTRALQLNGSAKVAADGLPEGFDIKALIAGTDGRPVLLPLGGEGETWLRRGTLDLAFDAAKDSGWTGNFSLLGLETDNLRLGNGTITGTGQIGKIGDKNQLDGSFTFTTAGLMAKDAALQAALGPSLAGKMKLTFREGDGAVFVPELEVTGVDYGAEGTLQIKGLDSDLTTSGKITLTANDLSRFAALAGIDLGGSGVVELDGSFAQLSGAFDVVVTAITQGLRTGIAQADRLTANEAQLTISALRDEKGTTLRALDLAAGGLNLTGSGKVSSEGSDLTGQVSLANLGALDPQWGGGLQAEARFTGTPQDGSLTLTGQGNSLKIGQSEVDRLLAGQTDVSVEITLRDGGYLLSAAKLEGANLQASATGTPGSDLLQVTGRLRDLSLLVAGYSGPVSLSGQVTPTGSGAEMDLRLQGPAAIDLRVAGAYLGDTADLTLTGTADAAVVNAMADPLTLAGGLRADLALRGPIALSSLTGRVTLSGGRLAYPLAGFSLQRTELLADLSGGRAQLSGTAELASGGRVRLGGGLSLTPPLDAALDLTLEAITLRDPELFSTTASGALRIEGPLLGQALLSGKVFIGETELLVPSTGFASAADLEAVRHINDSAPVRATRARAGVGSTPAGGSSASSGGGPNWRLAVQIDAPNRIFLRGRGLDAELGGSVFLGGTLNAVSPTGAIELIRGRLDLLGKRLDLTEASLVMEGDLVPYVTVTATNDTDQVTSMVQIIGPVNDPVVSFSSVPELPQEEVLAWLLFGRGLDSISALQAAQLANAVATLAGRGGAGIVDRLRQGFGFDDLDVQTSEDGTASVSAGKYISRNVYTEIEVDQNGQSQINLNLDLRQGLTVKGRVSSDGDSGLGIFIERDY</sequence>
<reference evidence="8 9" key="1">
    <citation type="submission" date="2023-08" db="EMBL/GenBank/DDBJ databases">
        <title>Characterization of two Paracoccaceae strains isolated from Phycosphere and proposal of Xinfangfangia lacusdiani sp. nov.</title>
        <authorList>
            <person name="Deng Y."/>
            <person name="Zhang Y.Q."/>
        </authorList>
    </citation>
    <scope>NUCLEOTIDE SEQUENCE [LARGE SCALE GENOMIC DNA]</scope>
    <source>
        <strain evidence="8 9">CPCC 101601</strain>
    </source>
</reference>
<organism evidence="8 9">
    <name type="scientific">Pseudogemmobacter lacusdianii</name>
    <dbReference type="NCBI Taxonomy" id="3069608"/>
    <lineage>
        <taxon>Bacteria</taxon>
        <taxon>Pseudomonadati</taxon>
        <taxon>Pseudomonadota</taxon>
        <taxon>Alphaproteobacteria</taxon>
        <taxon>Rhodobacterales</taxon>
        <taxon>Paracoccaceae</taxon>
        <taxon>Pseudogemmobacter</taxon>
    </lineage>
</organism>
<evidence type="ECO:0000313" key="8">
    <source>
        <dbReference type="EMBL" id="MDQ2065138.1"/>
    </source>
</evidence>
<feature type="region of interest" description="Disordered" evidence="5">
    <location>
        <begin position="926"/>
        <end position="945"/>
    </location>
</feature>
<comment type="caution">
    <text evidence="8">The sequence shown here is derived from an EMBL/GenBank/DDBJ whole genome shotgun (WGS) entry which is preliminary data.</text>
</comment>
<proteinExistence type="predicted"/>
<accession>A0ABU0VU10</accession>
<feature type="chain" id="PRO_5045803183" evidence="6">
    <location>
        <begin position="25"/>
        <end position="1178"/>
    </location>
</feature>
<keyword evidence="3" id="KW-1133">Transmembrane helix</keyword>
<evidence type="ECO:0000256" key="2">
    <source>
        <dbReference type="ARBA" id="ARBA00022692"/>
    </source>
</evidence>
<evidence type="ECO:0000256" key="1">
    <source>
        <dbReference type="ARBA" id="ARBA00004167"/>
    </source>
</evidence>
<evidence type="ECO:0000256" key="5">
    <source>
        <dbReference type="SAM" id="MobiDB-lite"/>
    </source>
</evidence>
<dbReference type="Proteomes" id="UP001239680">
    <property type="component" value="Unassembled WGS sequence"/>
</dbReference>
<evidence type="ECO:0000313" key="9">
    <source>
        <dbReference type="Proteomes" id="UP001239680"/>
    </source>
</evidence>
<protein>
    <submittedName>
        <fullName evidence="8">Translocation/assembly module TamB domain-containing protein</fullName>
    </submittedName>
</protein>
<comment type="subcellular location">
    <subcellularLocation>
        <location evidence="1">Membrane</location>
        <topology evidence="1">Single-pass membrane protein</topology>
    </subcellularLocation>
</comment>
<keyword evidence="4" id="KW-0472">Membrane</keyword>
<evidence type="ECO:0000256" key="4">
    <source>
        <dbReference type="ARBA" id="ARBA00023136"/>
    </source>
</evidence>
<dbReference type="PANTHER" id="PTHR36985">
    <property type="entry name" value="TRANSLOCATION AND ASSEMBLY MODULE SUBUNIT TAMB"/>
    <property type="match status" value="1"/>
</dbReference>
<gene>
    <name evidence="8" type="ORF">Q9295_02030</name>
</gene>
<evidence type="ECO:0000259" key="7">
    <source>
        <dbReference type="Pfam" id="PF04357"/>
    </source>
</evidence>
<dbReference type="PANTHER" id="PTHR36985:SF1">
    <property type="entry name" value="TRANSLOCATION AND ASSEMBLY MODULE SUBUNIT TAMB"/>
    <property type="match status" value="1"/>
</dbReference>
<evidence type="ECO:0000256" key="3">
    <source>
        <dbReference type="ARBA" id="ARBA00022989"/>
    </source>
</evidence>